<dbReference type="HOGENOM" id="CLU_015114_1_2_9"/>
<comment type="subcellular location">
    <subcellularLocation>
        <location evidence="1">Cell membrane</location>
        <topology evidence="1">Multi-pass membrane protein</topology>
    </subcellularLocation>
</comment>
<dbReference type="EMBL" id="CCSE01000001">
    <property type="protein sequence ID" value="CEA02738.1"/>
    <property type="molecule type" value="Genomic_DNA"/>
</dbReference>
<keyword evidence="7 8" id="KW-0472">Membrane</keyword>
<keyword evidence="5" id="KW-0862">Zinc</keyword>
<feature type="transmembrane region" description="Helical" evidence="8">
    <location>
        <begin position="217"/>
        <end position="237"/>
    </location>
</feature>
<dbReference type="RefSeq" id="WP_035810461.1">
    <property type="nucleotide sequence ID" value="NZ_CCSE01000001.1"/>
</dbReference>
<evidence type="ECO:0000256" key="7">
    <source>
        <dbReference type="ARBA" id="ARBA00023136"/>
    </source>
</evidence>
<feature type="transmembrane region" description="Helical" evidence="8">
    <location>
        <begin position="249"/>
        <end position="268"/>
    </location>
</feature>
<evidence type="ECO:0000256" key="6">
    <source>
        <dbReference type="ARBA" id="ARBA00022989"/>
    </source>
</evidence>
<comment type="similarity">
    <text evidence="2">Belongs to the ZIP transporter (TC 2.A.5) family.</text>
</comment>
<dbReference type="STRING" id="1461582.BN1048_01826"/>
<keyword evidence="10" id="KW-1185">Reference proteome</keyword>
<feature type="transmembrane region" description="Helical" evidence="8">
    <location>
        <begin position="14"/>
        <end position="35"/>
    </location>
</feature>
<keyword evidence="6 8" id="KW-1133">Transmembrane helix</keyword>
<organism evidence="9 10">
    <name type="scientific">Jeotgalicoccus saudimassiliensis</name>
    <dbReference type="NCBI Taxonomy" id="1461582"/>
    <lineage>
        <taxon>Bacteria</taxon>
        <taxon>Bacillati</taxon>
        <taxon>Bacillota</taxon>
        <taxon>Bacilli</taxon>
        <taxon>Bacillales</taxon>
        <taxon>Staphylococcaceae</taxon>
        <taxon>Jeotgalicoccus</taxon>
    </lineage>
</organism>
<gene>
    <name evidence="9" type="primary">zupT</name>
    <name evidence="9" type="ORF">BN1048_01826</name>
</gene>
<dbReference type="Pfam" id="PF02535">
    <property type="entry name" value="Zip"/>
    <property type="match status" value="2"/>
</dbReference>
<reference evidence="9 10" key="1">
    <citation type="submission" date="2014-07" db="EMBL/GenBank/DDBJ databases">
        <authorList>
            <person name="Urmite Genomes Urmite Genomes"/>
        </authorList>
    </citation>
    <scope>NUCLEOTIDE SEQUENCE [LARGE SCALE GENOMIC DNA]</scope>
    <source>
        <strain evidence="9 10">13MG44_air</strain>
    </source>
</reference>
<dbReference type="GO" id="GO:0005886">
    <property type="term" value="C:plasma membrane"/>
    <property type="evidence" value="ECO:0007669"/>
    <property type="project" value="UniProtKB-SubCell"/>
</dbReference>
<accession>A0A078M5N0</accession>
<feature type="transmembrane region" description="Helical" evidence="8">
    <location>
        <begin position="189"/>
        <end position="211"/>
    </location>
</feature>
<evidence type="ECO:0000256" key="2">
    <source>
        <dbReference type="ARBA" id="ARBA00006939"/>
    </source>
</evidence>
<dbReference type="eggNOG" id="COG0428">
    <property type="taxonomic scope" value="Bacteria"/>
</dbReference>
<proteinExistence type="inferred from homology"/>
<evidence type="ECO:0000313" key="9">
    <source>
        <dbReference type="EMBL" id="CEA02738.1"/>
    </source>
</evidence>
<protein>
    <submittedName>
        <fullName evidence="9">Zinc transporter ZupT</fullName>
    </submittedName>
</protein>
<feature type="transmembrane region" description="Helical" evidence="8">
    <location>
        <begin position="42"/>
        <end position="63"/>
    </location>
</feature>
<name>A0A078M5N0_9STAP</name>
<keyword evidence="4 8" id="KW-0812">Transmembrane</keyword>
<feature type="transmembrane region" description="Helical" evidence="8">
    <location>
        <begin position="78"/>
        <end position="95"/>
    </location>
</feature>
<evidence type="ECO:0000256" key="3">
    <source>
        <dbReference type="ARBA" id="ARBA00022475"/>
    </source>
</evidence>
<evidence type="ECO:0000313" key="10">
    <source>
        <dbReference type="Proteomes" id="UP000044136"/>
    </source>
</evidence>
<evidence type="ECO:0000256" key="1">
    <source>
        <dbReference type="ARBA" id="ARBA00004651"/>
    </source>
</evidence>
<dbReference type="Proteomes" id="UP000044136">
    <property type="component" value="Unassembled WGS sequence"/>
</dbReference>
<dbReference type="PANTHER" id="PTHR11040">
    <property type="entry name" value="ZINC/IRON TRANSPORTER"/>
    <property type="match status" value="1"/>
</dbReference>
<evidence type="ECO:0000256" key="4">
    <source>
        <dbReference type="ARBA" id="ARBA00022692"/>
    </source>
</evidence>
<dbReference type="AlphaFoldDB" id="A0A078M5N0"/>
<evidence type="ECO:0000256" key="8">
    <source>
        <dbReference type="SAM" id="Phobius"/>
    </source>
</evidence>
<dbReference type="PANTHER" id="PTHR11040:SF211">
    <property type="entry name" value="ZINC TRANSPORTER ZIP11"/>
    <property type="match status" value="1"/>
</dbReference>
<dbReference type="OrthoDB" id="9787346at2"/>
<sequence>MLDFFMSLEAWQQALLATLFTWSMTGLGAAIVFLTKGVSENFLNITLGFAGGIMIAASFWSLLAPAIEASADNPVGEWFPALVGVLGGALFIYVFDKLIPHRHRGEDAPEGLAYNTSRRSTLLITSLTLHNIPEGLSIGILFGAAGLSGDPVMAMSALTLAIGIGLQNIPEGTAVAMPLRGDGASRRRAFFWGWMSAIVEPMAALVGVLLIGLMEPVLPFALAAGAGAMIFVVVEEVIPGTQKNGHSDVAVFAFMIGFSIMMVLDVALG</sequence>
<evidence type="ECO:0000256" key="5">
    <source>
        <dbReference type="ARBA" id="ARBA00022833"/>
    </source>
</evidence>
<keyword evidence="3" id="KW-1003">Cell membrane</keyword>
<dbReference type="InterPro" id="IPR003689">
    <property type="entry name" value="ZIP"/>
</dbReference>
<dbReference type="GO" id="GO:0005385">
    <property type="term" value="F:zinc ion transmembrane transporter activity"/>
    <property type="evidence" value="ECO:0007669"/>
    <property type="project" value="TreeGrafter"/>
</dbReference>